<sequence>MGKSALHQDSKSFNTNNPAQLSHTGILLTFWKYLVDFLRFENSKGYFYRHSI</sequence>
<keyword evidence="2" id="KW-1185">Reference proteome</keyword>
<name>M7YE88_9BACT</name>
<dbReference type="STRING" id="1239962.C943_00214"/>
<comment type="caution">
    <text evidence="1">The sequence shown here is derived from an EMBL/GenBank/DDBJ whole genome shotgun (WGS) entry which is preliminary data.</text>
</comment>
<proteinExistence type="predicted"/>
<accession>M7YE88</accession>
<dbReference type="AlphaFoldDB" id="M7YE88"/>
<dbReference type="InParanoid" id="M7YE88"/>
<dbReference type="Proteomes" id="UP000010953">
    <property type="component" value="Unassembled WGS sequence"/>
</dbReference>
<reference evidence="1" key="1">
    <citation type="submission" date="2013-01" db="EMBL/GenBank/DDBJ databases">
        <title>Genome assembly of Mariniradius saccharolyticus AK6.</title>
        <authorList>
            <person name="Vaidya B."/>
            <person name="Khatri I."/>
            <person name="Tanuku N.R.S."/>
            <person name="Subramanian S."/>
            <person name="Pinnaka A."/>
        </authorList>
    </citation>
    <scope>NUCLEOTIDE SEQUENCE [LARGE SCALE GENOMIC DNA]</scope>
    <source>
        <strain evidence="1">AK6</strain>
    </source>
</reference>
<organism evidence="1 2">
    <name type="scientific">Mariniradius saccharolyticus AK6</name>
    <dbReference type="NCBI Taxonomy" id="1239962"/>
    <lineage>
        <taxon>Bacteria</taxon>
        <taxon>Pseudomonadati</taxon>
        <taxon>Bacteroidota</taxon>
        <taxon>Cytophagia</taxon>
        <taxon>Cytophagales</taxon>
        <taxon>Cyclobacteriaceae</taxon>
        <taxon>Mariniradius</taxon>
    </lineage>
</organism>
<evidence type="ECO:0000313" key="2">
    <source>
        <dbReference type="Proteomes" id="UP000010953"/>
    </source>
</evidence>
<protein>
    <submittedName>
        <fullName evidence="1">Uncharacterized protein</fullName>
    </submittedName>
</protein>
<gene>
    <name evidence="1" type="ORF">C943_00214</name>
</gene>
<dbReference type="EMBL" id="AMZY02000001">
    <property type="protein sequence ID" value="EMS35441.1"/>
    <property type="molecule type" value="Genomic_DNA"/>
</dbReference>
<evidence type="ECO:0000313" key="1">
    <source>
        <dbReference type="EMBL" id="EMS35441.1"/>
    </source>
</evidence>